<dbReference type="PANTHER" id="PTHR20883:SF46">
    <property type="entry name" value="PHYTANOYL-COA HYDROXYLASE"/>
    <property type="match status" value="1"/>
</dbReference>
<keyword evidence="3" id="KW-1185">Reference proteome</keyword>
<dbReference type="SUPFAM" id="SSF51197">
    <property type="entry name" value="Clavaminate synthase-like"/>
    <property type="match status" value="1"/>
</dbReference>
<sequence length="212" mass="23586">MSVILSGKNVEVQEKECDTILEVARDAASAHTATDWHWVTERGCIFEALPSSVGPLVACSQPEFVKHRSAWPLSRKTCDIIFASSLKNLVVELLGREACIFNDQYIIKPPHAGELSAFPWHQDSNWLRECDVEVQPYLSAWIALDDMMEDMMLTIPAGTLVIMSSTLMHSSLPNISNHLRRAWMPQFSARPIVNCKTGVPLALAVLLINEGS</sequence>
<comment type="caution">
    <text evidence="2">The sequence shown here is derived from an EMBL/GenBank/DDBJ whole genome shotgun (WGS) entry which is preliminary data.</text>
</comment>
<dbReference type="Pfam" id="PF05721">
    <property type="entry name" value="PhyH"/>
    <property type="match status" value="1"/>
</dbReference>
<proteinExistence type="predicted"/>
<dbReference type="Gene3D" id="2.60.120.620">
    <property type="entry name" value="q2cbj1_9rhob like domain"/>
    <property type="match status" value="1"/>
</dbReference>
<dbReference type="EMBL" id="JALJOT010000010">
    <property type="protein sequence ID" value="KAK9906490.1"/>
    <property type="molecule type" value="Genomic_DNA"/>
</dbReference>
<evidence type="ECO:0000313" key="3">
    <source>
        <dbReference type="Proteomes" id="UP001491310"/>
    </source>
</evidence>
<evidence type="ECO:0000313" key="2">
    <source>
        <dbReference type="EMBL" id="KAK9906490.1"/>
    </source>
</evidence>
<accession>A0ABR2YJ65</accession>
<protein>
    <recommendedName>
        <fullName evidence="4">PhyH-domain-containing protein</fullName>
    </recommendedName>
</protein>
<evidence type="ECO:0008006" key="4">
    <source>
        <dbReference type="Google" id="ProtNLM"/>
    </source>
</evidence>
<dbReference type="PANTHER" id="PTHR20883">
    <property type="entry name" value="PHYTANOYL-COA DIOXYGENASE DOMAIN CONTAINING 1"/>
    <property type="match status" value="1"/>
</dbReference>
<organism evidence="2 3">
    <name type="scientific">Coccomyxa subellipsoidea</name>
    <dbReference type="NCBI Taxonomy" id="248742"/>
    <lineage>
        <taxon>Eukaryota</taxon>
        <taxon>Viridiplantae</taxon>
        <taxon>Chlorophyta</taxon>
        <taxon>core chlorophytes</taxon>
        <taxon>Trebouxiophyceae</taxon>
        <taxon>Trebouxiophyceae incertae sedis</taxon>
        <taxon>Coccomyxaceae</taxon>
        <taxon>Coccomyxa</taxon>
    </lineage>
</organism>
<name>A0ABR2YJ65_9CHLO</name>
<gene>
    <name evidence="2" type="ORF">WJX75_002768</name>
</gene>
<comment type="cofactor">
    <cofactor evidence="1">
        <name>Fe cation</name>
        <dbReference type="ChEBI" id="CHEBI:24875"/>
    </cofactor>
</comment>
<dbReference type="Proteomes" id="UP001491310">
    <property type="component" value="Unassembled WGS sequence"/>
</dbReference>
<evidence type="ECO:0000256" key="1">
    <source>
        <dbReference type="ARBA" id="ARBA00001962"/>
    </source>
</evidence>
<dbReference type="InterPro" id="IPR008775">
    <property type="entry name" value="Phytyl_CoA_dOase-like"/>
</dbReference>
<reference evidence="2 3" key="1">
    <citation type="journal article" date="2024" name="Nat. Commun.">
        <title>Phylogenomics reveals the evolutionary origins of lichenization in chlorophyte algae.</title>
        <authorList>
            <person name="Puginier C."/>
            <person name="Libourel C."/>
            <person name="Otte J."/>
            <person name="Skaloud P."/>
            <person name="Haon M."/>
            <person name="Grisel S."/>
            <person name="Petersen M."/>
            <person name="Berrin J.G."/>
            <person name="Delaux P.M."/>
            <person name="Dal Grande F."/>
            <person name="Keller J."/>
        </authorList>
    </citation>
    <scope>NUCLEOTIDE SEQUENCE [LARGE SCALE GENOMIC DNA]</scope>
    <source>
        <strain evidence="2 3">SAG 216-7</strain>
    </source>
</reference>